<dbReference type="Proteomes" id="UP001362999">
    <property type="component" value="Unassembled WGS sequence"/>
</dbReference>
<dbReference type="AlphaFoldDB" id="A0AAW0DDT2"/>
<reference evidence="3 4" key="1">
    <citation type="journal article" date="2024" name="J Genomics">
        <title>Draft genome sequencing and assembly of Favolaschia claudopus CIRM-BRFM 2984 isolated from oak limbs.</title>
        <authorList>
            <person name="Navarro D."/>
            <person name="Drula E."/>
            <person name="Chaduli D."/>
            <person name="Cazenave R."/>
            <person name="Ahrendt S."/>
            <person name="Wang J."/>
            <person name="Lipzen A."/>
            <person name="Daum C."/>
            <person name="Barry K."/>
            <person name="Grigoriev I.V."/>
            <person name="Favel A."/>
            <person name="Rosso M.N."/>
            <person name="Martin F."/>
        </authorList>
    </citation>
    <scope>NUCLEOTIDE SEQUENCE [LARGE SCALE GENOMIC DNA]</scope>
    <source>
        <strain evidence="3 4">CIRM-BRFM 2984</strain>
    </source>
</reference>
<evidence type="ECO:0000313" key="3">
    <source>
        <dbReference type="EMBL" id="KAK7050706.1"/>
    </source>
</evidence>
<evidence type="ECO:0000256" key="1">
    <source>
        <dbReference type="SAM" id="MobiDB-lite"/>
    </source>
</evidence>
<dbReference type="InterPro" id="IPR033121">
    <property type="entry name" value="PEPTIDASE_A1"/>
</dbReference>
<feature type="domain" description="Peptidase A1" evidence="2">
    <location>
        <begin position="167"/>
        <end position="524"/>
    </location>
</feature>
<feature type="compositionally biased region" description="Polar residues" evidence="1">
    <location>
        <begin position="104"/>
        <end position="114"/>
    </location>
</feature>
<evidence type="ECO:0000259" key="2">
    <source>
        <dbReference type="PROSITE" id="PS51767"/>
    </source>
</evidence>
<evidence type="ECO:0000313" key="4">
    <source>
        <dbReference type="Proteomes" id="UP001362999"/>
    </source>
</evidence>
<accession>A0AAW0DDT2</accession>
<protein>
    <recommendedName>
        <fullName evidence="2">Peptidase A1 domain-containing protein</fullName>
    </recommendedName>
</protein>
<feature type="region of interest" description="Disordered" evidence="1">
    <location>
        <begin position="104"/>
        <end position="134"/>
    </location>
</feature>
<dbReference type="Gene3D" id="2.40.70.10">
    <property type="entry name" value="Acid Proteases"/>
    <property type="match status" value="1"/>
</dbReference>
<organism evidence="3 4">
    <name type="scientific">Favolaschia claudopus</name>
    <dbReference type="NCBI Taxonomy" id="2862362"/>
    <lineage>
        <taxon>Eukaryota</taxon>
        <taxon>Fungi</taxon>
        <taxon>Dikarya</taxon>
        <taxon>Basidiomycota</taxon>
        <taxon>Agaricomycotina</taxon>
        <taxon>Agaricomycetes</taxon>
        <taxon>Agaricomycetidae</taxon>
        <taxon>Agaricales</taxon>
        <taxon>Marasmiineae</taxon>
        <taxon>Mycenaceae</taxon>
        <taxon>Favolaschia</taxon>
    </lineage>
</organism>
<sequence>MTSPSTTPDSSPLETFTLGVEFDPISWDNVEAHFAHTALRYCQRNKLPIPELRLSNSPALAASVSNAAASTPETPSTVPVFSLPHSMAGRGPSIEFRGNTPPYMQQQSLPSSRAMTPVHTRYSPPPALPVDQRRPSNYARGIYEMTARGNTGTLVGPLIFGHINKDRPSHNANGPVFKLYLEFDLGSDDTWVSGDDEVLGNQDMTCRLRGDDTAWPGDTFGERRYPHDKDIRYPVGYVDGTSLSCEPWGSWITIVSKYAPPYERSSHFWLQLGIARAATGHWSRFPASGILGLGRRPMGSDPHGPQTTFIQGLMLRLNSPEMTITMSDLGAGAMTFGDRPDYTSEEARENELGPWSVLRPFADKYHYSFESDYYYLNGRSIRKTTKFAEWDTGCGPCFLEDTYVHTYYSGCKKGFKLTLLPSHVGTTTTAQLPQMYYAIPSDTKLEDIGTVGLDLGGETLHFDARWLPNSKPKEIDGKDYYIGGIQPKSLLTSSPTGPDLIGRVAIFNVELLFQLPDQREHQWAWRQKSPDLGGPTANAK</sequence>
<proteinExistence type="predicted"/>
<name>A0AAW0DDT2_9AGAR</name>
<gene>
    <name evidence="3" type="ORF">R3P38DRAFT_2866526</name>
</gene>
<dbReference type="SUPFAM" id="SSF50630">
    <property type="entry name" value="Acid proteases"/>
    <property type="match status" value="1"/>
</dbReference>
<dbReference type="InterPro" id="IPR021109">
    <property type="entry name" value="Peptidase_aspartic_dom_sf"/>
</dbReference>
<dbReference type="PROSITE" id="PS51767">
    <property type="entry name" value="PEPTIDASE_A1"/>
    <property type="match status" value="1"/>
</dbReference>
<dbReference type="EMBL" id="JAWWNJ010000008">
    <property type="protein sequence ID" value="KAK7050706.1"/>
    <property type="molecule type" value="Genomic_DNA"/>
</dbReference>
<keyword evidence="4" id="KW-1185">Reference proteome</keyword>
<comment type="caution">
    <text evidence="3">The sequence shown here is derived from an EMBL/GenBank/DDBJ whole genome shotgun (WGS) entry which is preliminary data.</text>
</comment>